<dbReference type="InterPro" id="IPR008962">
    <property type="entry name" value="PapD-like_sf"/>
</dbReference>
<dbReference type="KEGG" id="npz:ACX27_22465"/>
<keyword evidence="1" id="KW-0732">Signal</keyword>
<dbReference type="SUPFAM" id="SSF49354">
    <property type="entry name" value="PapD-like"/>
    <property type="match status" value="1"/>
</dbReference>
<gene>
    <name evidence="2" type="ORF">ACX27_22465</name>
</gene>
<reference evidence="2 3" key="2">
    <citation type="journal article" date="2016" name="Genome Announc.">
        <title>Draft Genome Sequence of the N2-Fixing Cyanobacterium Nostoc piscinale CENA21, Isolated from the Brazilian Amazon Floodplain.</title>
        <authorList>
            <person name="Leao T."/>
            <person name="Guimaraes P.I."/>
            <person name="de Melo A.G."/>
            <person name="Ramos R.T."/>
            <person name="Leao P.N."/>
            <person name="Silva A."/>
            <person name="Fiore M.F."/>
            <person name="Schneider M.P."/>
        </authorList>
    </citation>
    <scope>NUCLEOTIDE SEQUENCE [LARGE SCALE GENOMIC DNA]</scope>
    <source>
        <strain evidence="2 3">CENA21</strain>
    </source>
</reference>
<proteinExistence type="predicted"/>
<sequence>MITKNLFIKSTLKLASWSLLVTLLANIPAQSQVNLSPMIVELQANRGQAQASINVSNTSDQPFRARVYAQPFTYDRVTGFTTLTSSSNDLNPYLQFSPRELVIPPGVTRKVRLITRFPPNFPEGEYRAVIFTEKLDEVKDNSGNKVNIATRIGATIYVRQGNLSPNLVVDSAVWNQGQQQIQLLIKNSSKVSAKTTVKWTLLQDNKVIKQGSAESNYIIAESDRYIPINYLQPGKTALAAGQYQLIGELLWGDKQQNQQKFNVNFIIPVHTVSGK</sequence>
<evidence type="ECO:0000313" key="3">
    <source>
        <dbReference type="Proteomes" id="UP000062645"/>
    </source>
</evidence>
<dbReference type="STRING" id="224013.ACX27_22465"/>
<accession>A0A0M3V634</accession>
<dbReference type="Gene3D" id="2.60.40.10">
    <property type="entry name" value="Immunoglobulins"/>
    <property type="match status" value="1"/>
</dbReference>
<dbReference type="PATRIC" id="fig|224013.5.peg.5384"/>
<keyword evidence="3" id="KW-1185">Reference proteome</keyword>
<feature type="chain" id="PRO_5005790846" evidence="1">
    <location>
        <begin position="32"/>
        <end position="275"/>
    </location>
</feature>
<evidence type="ECO:0000313" key="2">
    <source>
        <dbReference type="EMBL" id="ALF54963.1"/>
    </source>
</evidence>
<dbReference type="Proteomes" id="UP000062645">
    <property type="component" value="Chromosome"/>
</dbReference>
<reference evidence="3" key="1">
    <citation type="submission" date="2015-07" db="EMBL/GenBank/DDBJ databases">
        <title>Genome Of Nitrogen-Fixing Cyanobacterium Nostoc piscinale CENA21 From Solimoes/Amazon River Floodplain Sediments And Comparative Genomics To Uncover Biosynthetic Natural Products Potential.</title>
        <authorList>
            <person name="Leao T.F."/>
            <person name="Leao P.N."/>
            <person name="Guimaraes P.I."/>
            <person name="de Melo A.G.C."/>
            <person name="Ramos R.T.J."/>
            <person name="Silva A."/>
            <person name="Fiore M.F."/>
            <person name="Schneider M.P.C."/>
        </authorList>
    </citation>
    <scope>NUCLEOTIDE SEQUENCE [LARGE SCALE GENOMIC DNA]</scope>
    <source>
        <strain evidence="3">CENA21</strain>
    </source>
</reference>
<organism evidence="2 3">
    <name type="scientific">Nostoc piscinale CENA21</name>
    <dbReference type="NCBI Taxonomy" id="224013"/>
    <lineage>
        <taxon>Bacteria</taxon>
        <taxon>Bacillati</taxon>
        <taxon>Cyanobacteriota</taxon>
        <taxon>Cyanophyceae</taxon>
        <taxon>Nostocales</taxon>
        <taxon>Nostocaceae</taxon>
        <taxon>Nostoc</taxon>
    </lineage>
</organism>
<name>A0A0M3V634_9NOSO</name>
<dbReference type="EMBL" id="CP012036">
    <property type="protein sequence ID" value="ALF54963.1"/>
    <property type="molecule type" value="Genomic_DNA"/>
</dbReference>
<dbReference type="RefSeq" id="WP_083468804.1">
    <property type="nucleotide sequence ID" value="NZ_CP012036.1"/>
</dbReference>
<dbReference type="InterPro" id="IPR013783">
    <property type="entry name" value="Ig-like_fold"/>
</dbReference>
<protein>
    <submittedName>
        <fullName evidence="2">P pilus assembly protein, chaperone PapD</fullName>
    </submittedName>
</protein>
<dbReference type="AlphaFoldDB" id="A0A0M3V634"/>
<feature type="signal peptide" evidence="1">
    <location>
        <begin position="1"/>
        <end position="31"/>
    </location>
</feature>
<evidence type="ECO:0000256" key="1">
    <source>
        <dbReference type="SAM" id="SignalP"/>
    </source>
</evidence>